<evidence type="ECO:0000259" key="4">
    <source>
        <dbReference type="PROSITE" id="PS50893"/>
    </source>
</evidence>
<evidence type="ECO:0000313" key="5">
    <source>
        <dbReference type="EMBL" id="HFT92962.1"/>
    </source>
</evidence>
<dbReference type="PROSITE" id="PS50893">
    <property type="entry name" value="ABC_TRANSPORTER_2"/>
    <property type="match status" value="1"/>
</dbReference>
<name>A0A7C3LRQ6_9BACT</name>
<dbReference type="GO" id="GO:0015833">
    <property type="term" value="P:peptide transport"/>
    <property type="evidence" value="ECO:0007669"/>
    <property type="project" value="InterPro"/>
</dbReference>
<dbReference type="Gene3D" id="3.40.50.300">
    <property type="entry name" value="P-loop containing nucleotide triphosphate hydrolases"/>
    <property type="match status" value="1"/>
</dbReference>
<comment type="caution">
    <text evidence="5">The sequence shown here is derived from an EMBL/GenBank/DDBJ whole genome shotgun (WGS) entry which is preliminary data.</text>
</comment>
<keyword evidence="1" id="KW-0813">Transport</keyword>
<dbReference type="Pfam" id="PF08352">
    <property type="entry name" value="oligo_HPY"/>
    <property type="match status" value="1"/>
</dbReference>
<gene>
    <name evidence="5" type="ORF">ENX03_03270</name>
</gene>
<evidence type="ECO:0000256" key="3">
    <source>
        <dbReference type="ARBA" id="ARBA00022840"/>
    </source>
</evidence>
<dbReference type="Pfam" id="PF00005">
    <property type="entry name" value="ABC_tran"/>
    <property type="match status" value="1"/>
</dbReference>
<protein>
    <submittedName>
        <fullName evidence="5">ABC transporter ATP-binding protein</fullName>
    </submittedName>
</protein>
<dbReference type="AlphaFoldDB" id="A0A7C3LRQ6"/>
<dbReference type="FunFam" id="3.40.50.300:FF:000016">
    <property type="entry name" value="Oligopeptide ABC transporter ATP-binding component"/>
    <property type="match status" value="1"/>
</dbReference>
<dbReference type="SMART" id="SM00382">
    <property type="entry name" value="AAA"/>
    <property type="match status" value="1"/>
</dbReference>
<dbReference type="EMBL" id="DTMM01000069">
    <property type="protein sequence ID" value="HFT92962.1"/>
    <property type="molecule type" value="Genomic_DNA"/>
</dbReference>
<sequence length="347" mass="38468">MPRPPESVLEVRNLTKTFSRPRTSFFRPPESQIAVYDVSFSLPKGSVVGLVGETGSGKTTLGRMVMRLIEPSSGSIHFDGTDLTRLNGKALRSLRKRFQMVFQDPYSSLNPRMTVRETIEEPFLVHGVLPDREMREKALESLLLKVGLDPADLDRLPLEFSGGGRQRIGIARAIALSPDFLVADEPVSSLDVSIQAQIVNLFARLNREDKMTFLFISHDLTVVSYLSDYVLVLYRGLNVEAGPAKEVFDNPLHPYTRLLVSAVSGPSDTDSVRDAGTIPQGQSQTLPLCPFFDRCPEKVEACRTEPPPFRISEKAQTAEIVIPWTHTVACHSPLGATTPPTPERKRT</sequence>
<dbReference type="InterPro" id="IPR003439">
    <property type="entry name" value="ABC_transporter-like_ATP-bd"/>
</dbReference>
<evidence type="ECO:0000256" key="2">
    <source>
        <dbReference type="ARBA" id="ARBA00022741"/>
    </source>
</evidence>
<feature type="domain" description="ABC transporter" evidence="4">
    <location>
        <begin position="9"/>
        <end position="260"/>
    </location>
</feature>
<proteinExistence type="predicted"/>
<dbReference type="InterPro" id="IPR027417">
    <property type="entry name" value="P-loop_NTPase"/>
</dbReference>
<dbReference type="InterPro" id="IPR003593">
    <property type="entry name" value="AAA+_ATPase"/>
</dbReference>
<keyword evidence="3 5" id="KW-0067">ATP-binding</keyword>
<organism evidence="5">
    <name type="scientific">Leptospirillum ferriphilum</name>
    <dbReference type="NCBI Taxonomy" id="178606"/>
    <lineage>
        <taxon>Bacteria</taxon>
        <taxon>Pseudomonadati</taxon>
        <taxon>Nitrospirota</taxon>
        <taxon>Nitrospiria</taxon>
        <taxon>Nitrospirales</taxon>
        <taxon>Nitrospiraceae</taxon>
        <taxon>Leptospirillum</taxon>
    </lineage>
</organism>
<dbReference type="GO" id="GO:0005524">
    <property type="term" value="F:ATP binding"/>
    <property type="evidence" value="ECO:0007669"/>
    <property type="project" value="UniProtKB-KW"/>
</dbReference>
<dbReference type="InterPro" id="IPR050319">
    <property type="entry name" value="ABC_transp_ATP-bind"/>
</dbReference>
<keyword evidence="2" id="KW-0547">Nucleotide-binding</keyword>
<dbReference type="GO" id="GO:0016887">
    <property type="term" value="F:ATP hydrolysis activity"/>
    <property type="evidence" value="ECO:0007669"/>
    <property type="project" value="InterPro"/>
</dbReference>
<dbReference type="CDD" id="cd03257">
    <property type="entry name" value="ABC_NikE_OppD_transporters"/>
    <property type="match status" value="1"/>
</dbReference>
<reference evidence="5" key="1">
    <citation type="journal article" date="2020" name="mSystems">
        <title>Genome- and Community-Level Interaction Insights into Carbon Utilization and Element Cycling Functions of Hydrothermarchaeota in Hydrothermal Sediment.</title>
        <authorList>
            <person name="Zhou Z."/>
            <person name="Liu Y."/>
            <person name="Xu W."/>
            <person name="Pan J."/>
            <person name="Luo Z.H."/>
            <person name="Li M."/>
        </authorList>
    </citation>
    <scope>NUCLEOTIDE SEQUENCE [LARGE SCALE GENOMIC DNA]</scope>
    <source>
        <strain evidence="5">SpSt-902</strain>
    </source>
</reference>
<evidence type="ECO:0000256" key="1">
    <source>
        <dbReference type="ARBA" id="ARBA00022448"/>
    </source>
</evidence>
<dbReference type="GO" id="GO:0055085">
    <property type="term" value="P:transmembrane transport"/>
    <property type="evidence" value="ECO:0007669"/>
    <property type="project" value="UniProtKB-ARBA"/>
</dbReference>
<dbReference type="NCBIfam" id="TIGR01727">
    <property type="entry name" value="oligo_HPY"/>
    <property type="match status" value="1"/>
</dbReference>
<dbReference type="InterPro" id="IPR013563">
    <property type="entry name" value="Oligopep_ABC_C"/>
</dbReference>
<dbReference type="SUPFAM" id="SSF52540">
    <property type="entry name" value="P-loop containing nucleoside triphosphate hydrolases"/>
    <property type="match status" value="1"/>
</dbReference>
<accession>A0A7C3LRQ6</accession>
<dbReference type="PANTHER" id="PTHR43776">
    <property type="entry name" value="TRANSPORT ATP-BINDING PROTEIN"/>
    <property type="match status" value="1"/>
</dbReference>